<dbReference type="GO" id="GO:0016787">
    <property type="term" value="F:hydrolase activity"/>
    <property type="evidence" value="ECO:0007669"/>
    <property type="project" value="UniProtKB-KW"/>
</dbReference>
<keyword evidence="1 4" id="KW-0378">Hydrolase</keyword>
<dbReference type="PANTHER" id="PTHR48081:SF13">
    <property type="entry name" value="ALPHA_BETA HYDROLASE"/>
    <property type="match status" value="1"/>
</dbReference>
<dbReference type="Gene3D" id="3.40.50.1820">
    <property type="entry name" value="alpha/beta hydrolase"/>
    <property type="match status" value="1"/>
</dbReference>
<feature type="chain" id="PRO_5045333958" evidence="2">
    <location>
        <begin position="23"/>
        <end position="327"/>
    </location>
</feature>
<proteinExistence type="predicted"/>
<evidence type="ECO:0000259" key="3">
    <source>
        <dbReference type="Pfam" id="PF20434"/>
    </source>
</evidence>
<dbReference type="InterPro" id="IPR050300">
    <property type="entry name" value="GDXG_lipolytic_enzyme"/>
</dbReference>
<name>A0ABU8SAZ8_9SPHN</name>
<gene>
    <name evidence="4" type="ORF">WG900_14590</name>
</gene>
<dbReference type="Proteomes" id="UP001379235">
    <property type="component" value="Unassembled WGS sequence"/>
</dbReference>
<dbReference type="SUPFAM" id="SSF53474">
    <property type="entry name" value="alpha/beta-Hydrolases"/>
    <property type="match status" value="1"/>
</dbReference>
<evidence type="ECO:0000313" key="5">
    <source>
        <dbReference type="Proteomes" id="UP001379235"/>
    </source>
</evidence>
<feature type="signal peptide" evidence="2">
    <location>
        <begin position="1"/>
        <end position="22"/>
    </location>
</feature>
<organism evidence="4 5">
    <name type="scientific">Novosphingobium aquae</name>
    <dbReference type="NCBI Taxonomy" id="3133435"/>
    <lineage>
        <taxon>Bacteria</taxon>
        <taxon>Pseudomonadati</taxon>
        <taxon>Pseudomonadota</taxon>
        <taxon>Alphaproteobacteria</taxon>
        <taxon>Sphingomonadales</taxon>
        <taxon>Sphingomonadaceae</taxon>
        <taxon>Novosphingobium</taxon>
    </lineage>
</organism>
<evidence type="ECO:0000313" key="4">
    <source>
        <dbReference type="EMBL" id="MEJ6011148.1"/>
    </source>
</evidence>
<comment type="caution">
    <text evidence="4">The sequence shown here is derived from an EMBL/GenBank/DDBJ whole genome shotgun (WGS) entry which is preliminary data.</text>
</comment>
<reference evidence="4 5" key="1">
    <citation type="submission" date="2024-03" db="EMBL/GenBank/DDBJ databases">
        <authorList>
            <person name="Jo J.-H."/>
        </authorList>
    </citation>
    <scope>NUCLEOTIDE SEQUENCE [LARGE SCALE GENOMIC DNA]</scope>
    <source>
        <strain evidence="4 5">AS3R-12</strain>
    </source>
</reference>
<dbReference type="InterPro" id="IPR049492">
    <property type="entry name" value="BD-FAE-like_dom"/>
</dbReference>
<dbReference type="EMBL" id="JBBHJY010000007">
    <property type="protein sequence ID" value="MEJ6011148.1"/>
    <property type="molecule type" value="Genomic_DNA"/>
</dbReference>
<dbReference type="RefSeq" id="WP_339968056.1">
    <property type="nucleotide sequence ID" value="NZ_JBBHJY010000007.1"/>
</dbReference>
<sequence length="327" mass="34630">MVRKAFNLLAIAALLAGSAAQAAPGRVFPVSEKPELTDHFPVVPVSFPKGVKGYRDIVYQQITGHVPQIVDIYVPATKGPHPLVLYIHGGGWVGGHTRHSGALADFPKVLAALADEGFVVASLEYRLSGDAKFPAQVQDAKASLRFLRDNAAKYRIDPTRVGIWGGSAGGHLTALTALSCKETTLDPAAAKDVCATAAVTWYGVFDFAALAAGRENGVDGAAERLLGCTTRCSAETYAPASPVTYIDAKDPAFLLIHGTEDKVVPVEQSRIGEARLRAAGVPVESIYIAGVDHSFIGATPGQTREATLKATNATFDFFHQKLRVPGR</sequence>
<keyword evidence="2" id="KW-0732">Signal</keyword>
<accession>A0ABU8SAZ8</accession>
<evidence type="ECO:0000256" key="1">
    <source>
        <dbReference type="ARBA" id="ARBA00022801"/>
    </source>
</evidence>
<dbReference type="Pfam" id="PF20434">
    <property type="entry name" value="BD-FAE"/>
    <property type="match status" value="1"/>
</dbReference>
<keyword evidence="5" id="KW-1185">Reference proteome</keyword>
<evidence type="ECO:0000256" key="2">
    <source>
        <dbReference type="SAM" id="SignalP"/>
    </source>
</evidence>
<dbReference type="PANTHER" id="PTHR48081">
    <property type="entry name" value="AB HYDROLASE SUPERFAMILY PROTEIN C4A8.06C"/>
    <property type="match status" value="1"/>
</dbReference>
<dbReference type="InterPro" id="IPR029058">
    <property type="entry name" value="AB_hydrolase_fold"/>
</dbReference>
<protein>
    <submittedName>
        <fullName evidence="4">Alpha/beta hydrolase</fullName>
    </submittedName>
</protein>
<feature type="domain" description="BD-FAE-like" evidence="3">
    <location>
        <begin position="71"/>
        <end position="271"/>
    </location>
</feature>